<dbReference type="EMBL" id="ML996704">
    <property type="protein sequence ID" value="KAF2397250.1"/>
    <property type="molecule type" value="Genomic_DNA"/>
</dbReference>
<gene>
    <name evidence="2" type="ORF">EJ06DRAFT_533441</name>
</gene>
<reference evidence="2" key="1">
    <citation type="journal article" date="2020" name="Stud. Mycol.">
        <title>101 Dothideomycetes genomes: a test case for predicting lifestyles and emergence of pathogens.</title>
        <authorList>
            <person name="Haridas S."/>
            <person name="Albert R."/>
            <person name="Binder M."/>
            <person name="Bloem J."/>
            <person name="Labutti K."/>
            <person name="Salamov A."/>
            <person name="Andreopoulos B."/>
            <person name="Baker S."/>
            <person name="Barry K."/>
            <person name="Bills G."/>
            <person name="Bluhm B."/>
            <person name="Cannon C."/>
            <person name="Castanera R."/>
            <person name="Culley D."/>
            <person name="Daum C."/>
            <person name="Ezra D."/>
            <person name="Gonzalez J."/>
            <person name="Henrissat B."/>
            <person name="Kuo A."/>
            <person name="Liang C."/>
            <person name="Lipzen A."/>
            <person name="Lutzoni F."/>
            <person name="Magnuson J."/>
            <person name="Mondo S."/>
            <person name="Nolan M."/>
            <person name="Ohm R."/>
            <person name="Pangilinan J."/>
            <person name="Park H.-J."/>
            <person name="Ramirez L."/>
            <person name="Alfaro M."/>
            <person name="Sun H."/>
            <person name="Tritt A."/>
            <person name="Yoshinaga Y."/>
            <person name="Zwiers L.-H."/>
            <person name="Turgeon B."/>
            <person name="Goodwin S."/>
            <person name="Spatafora J."/>
            <person name="Crous P."/>
            <person name="Grigoriev I."/>
        </authorList>
    </citation>
    <scope>NUCLEOTIDE SEQUENCE</scope>
    <source>
        <strain evidence="2">CBS 262.69</strain>
    </source>
</reference>
<feature type="chain" id="PRO_5026066552" evidence="1">
    <location>
        <begin position="21"/>
        <end position="53"/>
    </location>
</feature>
<organism evidence="2 3">
    <name type="scientific">Trichodelitschia bisporula</name>
    <dbReference type="NCBI Taxonomy" id="703511"/>
    <lineage>
        <taxon>Eukaryota</taxon>
        <taxon>Fungi</taxon>
        <taxon>Dikarya</taxon>
        <taxon>Ascomycota</taxon>
        <taxon>Pezizomycotina</taxon>
        <taxon>Dothideomycetes</taxon>
        <taxon>Dothideomycetes incertae sedis</taxon>
        <taxon>Phaeotrichales</taxon>
        <taxon>Phaeotrichaceae</taxon>
        <taxon>Trichodelitschia</taxon>
    </lineage>
</organism>
<keyword evidence="1" id="KW-0732">Signal</keyword>
<evidence type="ECO:0000313" key="2">
    <source>
        <dbReference type="EMBL" id="KAF2397250.1"/>
    </source>
</evidence>
<protein>
    <submittedName>
        <fullName evidence="2">Uncharacterized protein</fullName>
    </submittedName>
</protein>
<dbReference type="AlphaFoldDB" id="A0A6G1HMK7"/>
<proteinExistence type="predicted"/>
<evidence type="ECO:0000256" key="1">
    <source>
        <dbReference type="SAM" id="SignalP"/>
    </source>
</evidence>
<feature type="signal peptide" evidence="1">
    <location>
        <begin position="1"/>
        <end position="20"/>
    </location>
</feature>
<keyword evidence="3" id="KW-1185">Reference proteome</keyword>
<name>A0A6G1HMK7_9PEZI</name>
<evidence type="ECO:0000313" key="3">
    <source>
        <dbReference type="Proteomes" id="UP000799640"/>
    </source>
</evidence>
<sequence>MRRVRCVVVYCGFLMCWVAAFNCGRWRPVCRPNQAVPLLNLVDVIWCKERVTE</sequence>
<accession>A0A6G1HMK7</accession>
<dbReference type="Proteomes" id="UP000799640">
    <property type="component" value="Unassembled WGS sequence"/>
</dbReference>